<keyword evidence="2" id="KW-1185">Reference proteome</keyword>
<evidence type="ECO:0000313" key="2">
    <source>
        <dbReference type="Proteomes" id="UP000765509"/>
    </source>
</evidence>
<dbReference type="EMBL" id="AVOT02032469">
    <property type="protein sequence ID" value="MBW0526240.1"/>
    <property type="molecule type" value="Genomic_DNA"/>
</dbReference>
<dbReference type="Proteomes" id="UP000765509">
    <property type="component" value="Unassembled WGS sequence"/>
</dbReference>
<gene>
    <name evidence="1" type="ORF">O181_065955</name>
</gene>
<evidence type="ECO:0000313" key="1">
    <source>
        <dbReference type="EMBL" id="MBW0526240.1"/>
    </source>
</evidence>
<dbReference type="AlphaFoldDB" id="A0A9Q3I4L9"/>
<reference evidence="1" key="1">
    <citation type="submission" date="2021-03" db="EMBL/GenBank/DDBJ databases">
        <title>Draft genome sequence of rust myrtle Austropuccinia psidii MF-1, a brazilian biotype.</title>
        <authorList>
            <person name="Quecine M.C."/>
            <person name="Pachon D.M.R."/>
            <person name="Bonatelli M.L."/>
            <person name="Correr F.H."/>
            <person name="Franceschini L.M."/>
            <person name="Leite T.F."/>
            <person name="Margarido G.R.A."/>
            <person name="Almeida C.A."/>
            <person name="Ferrarezi J.A."/>
            <person name="Labate C.A."/>
        </authorList>
    </citation>
    <scope>NUCLEOTIDE SEQUENCE</scope>
    <source>
        <strain evidence="1">MF-1</strain>
    </source>
</reference>
<protein>
    <submittedName>
        <fullName evidence="1">Uncharacterized protein</fullName>
    </submittedName>
</protein>
<organism evidence="1 2">
    <name type="scientific">Austropuccinia psidii MF-1</name>
    <dbReference type="NCBI Taxonomy" id="1389203"/>
    <lineage>
        <taxon>Eukaryota</taxon>
        <taxon>Fungi</taxon>
        <taxon>Dikarya</taxon>
        <taxon>Basidiomycota</taxon>
        <taxon>Pucciniomycotina</taxon>
        <taxon>Pucciniomycetes</taxon>
        <taxon>Pucciniales</taxon>
        <taxon>Sphaerophragmiaceae</taxon>
        <taxon>Austropuccinia</taxon>
    </lineage>
</organism>
<proteinExistence type="predicted"/>
<sequence length="147" mass="16949">MVHIWYNLTLCTNFAQKSNGDAFRTKLCLSISNTQIRHPFRRKSFQSFSLAILGGYQKTIQGPQPPGPAAVGLYFVFRIIPRVIKRGHQSFNQFSRHQALQYSLDKLIGAYSRYSSNLYGLGPVAPIHIQLWEFHHTVQFLRCTDLY</sequence>
<name>A0A9Q3I4L9_9BASI</name>
<comment type="caution">
    <text evidence="1">The sequence shown here is derived from an EMBL/GenBank/DDBJ whole genome shotgun (WGS) entry which is preliminary data.</text>
</comment>
<accession>A0A9Q3I4L9</accession>